<dbReference type="GO" id="GO:0008725">
    <property type="term" value="F:DNA-3-methyladenine glycosylase activity"/>
    <property type="evidence" value="ECO:0007669"/>
    <property type="project" value="TreeGrafter"/>
</dbReference>
<dbReference type="EMBL" id="VWRR01000001">
    <property type="protein sequence ID" value="KAF6005421.1"/>
    <property type="molecule type" value="Genomic_DNA"/>
</dbReference>
<keyword evidence="1" id="KW-0227">DNA damage</keyword>
<dbReference type="PANTHER" id="PTHR43003">
    <property type="entry name" value="DNA-3-METHYLADENINE GLYCOSYLASE"/>
    <property type="match status" value="1"/>
</dbReference>
<dbReference type="Proteomes" id="UP000530660">
    <property type="component" value="Unassembled WGS sequence"/>
</dbReference>
<evidence type="ECO:0000256" key="1">
    <source>
        <dbReference type="ARBA" id="ARBA00022763"/>
    </source>
</evidence>
<feature type="domain" description="HhH-GPD" evidence="3">
    <location>
        <begin position="88"/>
        <end position="267"/>
    </location>
</feature>
<organism evidence="4 5">
    <name type="scientific">Cyanidiococcus yangmingshanensis</name>
    <dbReference type="NCBI Taxonomy" id="2690220"/>
    <lineage>
        <taxon>Eukaryota</taxon>
        <taxon>Rhodophyta</taxon>
        <taxon>Bangiophyceae</taxon>
        <taxon>Cyanidiales</taxon>
        <taxon>Cyanidiaceae</taxon>
        <taxon>Cyanidiococcus</taxon>
    </lineage>
</organism>
<protein>
    <submittedName>
        <fullName evidence="4">3-methyladenine DNA glycosylase</fullName>
    </submittedName>
</protein>
<accession>A0A7J7ISS6</accession>
<keyword evidence="2" id="KW-0234">DNA repair</keyword>
<dbReference type="SMART" id="SM00478">
    <property type="entry name" value="ENDO3c"/>
    <property type="match status" value="1"/>
</dbReference>
<evidence type="ECO:0000256" key="2">
    <source>
        <dbReference type="ARBA" id="ARBA00023204"/>
    </source>
</evidence>
<evidence type="ECO:0000313" key="5">
    <source>
        <dbReference type="Proteomes" id="UP000530660"/>
    </source>
</evidence>
<sequence>MPNRKRKTWTQVKAARLRKPATPKMLKAVTLPVTVLQRLQQAQREALDYAALEYLYNRVPAMRLVIETHPPPHFVTCDVFTVLVQAIVWQQLSARAAAKLWPRLVQVQCRRTNPHLYVNPPALASIADPALLRAAGLPQSRCVAIVEAARAFHSVPELYTNWDDSIDDTEVVGRLTRLRGIGEWTAQMVLMFAMRRMNVLPTGDLGVRRGFSVVFGLKADSKGKLSIHERRSALPSPAAVETFARSEACGGGRFLTVVSYYMWRAAGADVLVPDGTLPRRRQDC</sequence>
<dbReference type="GO" id="GO:0032131">
    <property type="term" value="F:alkylated DNA binding"/>
    <property type="evidence" value="ECO:0007669"/>
    <property type="project" value="TreeGrafter"/>
</dbReference>
<dbReference type="GO" id="GO:0006307">
    <property type="term" value="P:DNA alkylation repair"/>
    <property type="evidence" value="ECO:0007669"/>
    <property type="project" value="TreeGrafter"/>
</dbReference>
<dbReference type="CDD" id="cd00056">
    <property type="entry name" value="ENDO3c"/>
    <property type="match status" value="1"/>
</dbReference>
<dbReference type="GO" id="GO:0043916">
    <property type="term" value="F:DNA-7-methylguanine glycosylase activity"/>
    <property type="evidence" value="ECO:0007669"/>
    <property type="project" value="TreeGrafter"/>
</dbReference>
<dbReference type="InterPro" id="IPR003265">
    <property type="entry name" value="HhH-GPD_domain"/>
</dbReference>
<dbReference type="GO" id="GO:0005634">
    <property type="term" value="C:nucleus"/>
    <property type="evidence" value="ECO:0007669"/>
    <property type="project" value="TreeGrafter"/>
</dbReference>
<dbReference type="InterPro" id="IPR051912">
    <property type="entry name" value="Alkylbase_DNA_Glycosylase/TA"/>
</dbReference>
<comment type="caution">
    <text evidence="4">The sequence shown here is derived from an EMBL/GenBank/DDBJ whole genome shotgun (WGS) entry which is preliminary data.</text>
</comment>
<gene>
    <name evidence="4" type="primary">MAG1</name>
    <name evidence="4" type="ORF">F1559_004956</name>
</gene>
<dbReference type="OrthoDB" id="415889at2759"/>
<dbReference type="Gene3D" id="1.10.340.30">
    <property type="entry name" value="Hypothetical protein, domain 2"/>
    <property type="match status" value="1"/>
</dbReference>
<dbReference type="Pfam" id="PF00730">
    <property type="entry name" value="HhH-GPD"/>
    <property type="match status" value="1"/>
</dbReference>
<dbReference type="InterPro" id="IPR011257">
    <property type="entry name" value="DNA_glycosylase"/>
</dbReference>
<dbReference type="GO" id="GO:0006285">
    <property type="term" value="P:base-excision repair, AP site formation"/>
    <property type="evidence" value="ECO:0007669"/>
    <property type="project" value="TreeGrafter"/>
</dbReference>
<proteinExistence type="predicted"/>
<dbReference type="SUPFAM" id="SSF48150">
    <property type="entry name" value="DNA-glycosylase"/>
    <property type="match status" value="1"/>
</dbReference>
<keyword evidence="5" id="KW-1185">Reference proteome</keyword>
<dbReference type="GO" id="GO:0032993">
    <property type="term" value="C:protein-DNA complex"/>
    <property type="evidence" value="ECO:0007669"/>
    <property type="project" value="TreeGrafter"/>
</dbReference>
<dbReference type="Gene3D" id="1.10.1670.40">
    <property type="match status" value="1"/>
</dbReference>
<dbReference type="AlphaFoldDB" id="A0A7J7ISS6"/>
<name>A0A7J7ISS6_9RHOD</name>
<dbReference type="PANTHER" id="PTHR43003:SF5">
    <property type="entry name" value="DNA-3-METHYLADENINE GLYCOSYLASE"/>
    <property type="match status" value="1"/>
</dbReference>
<reference evidence="4 5" key="1">
    <citation type="journal article" date="2020" name="J. Phycol.">
        <title>Comparative genome analysis reveals Cyanidiococcus gen. nov., a new extremophilic red algal genus sister to Cyanidioschyzon (Cyanidioschyzonaceae, Rhodophyta).</title>
        <authorList>
            <person name="Liu S.-L."/>
            <person name="Chiang Y.-R."/>
            <person name="Yoon H.S."/>
            <person name="Fu H.-Y."/>
        </authorList>
    </citation>
    <scope>NUCLEOTIDE SEQUENCE [LARGE SCALE GENOMIC DNA]</scope>
    <source>
        <strain evidence="4 5">THAL066</strain>
    </source>
</reference>
<evidence type="ECO:0000313" key="4">
    <source>
        <dbReference type="EMBL" id="KAF6005421.1"/>
    </source>
</evidence>
<evidence type="ECO:0000259" key="3">
    <source>
        <dbReference type="SMART" id="SM00478"/>
    </source>
</evidence>